<dbReference type="GeneID" id="19112612"/>
<dbReference type="RefSeq" id="XP_007677413.1">
    <property type="nucleotide sequence ID" value="XM_007679223.1"/>
</dbReference>
<organism evidence="1 2">
    <name type="scientific">Baudoinia panamericana (strain UAMH 10762)</name>
    <name type="common">Angels' share fungus</name>
    <name type="synonym">Baudoinia compniacensis (strain UAMH 10762)</name>
    <dbReference type="NCBI Taxonomy" id="717646"/>
    <lineage>
        <taxon>Eukaryota</taxon>
        <taxon>Fungi</taxon>
        <taxon>Dikarya</taxon>
        <taxon>Ascomycota</taxon>
        <taxon>Pezizomycotina</taxon>
        <taxon>Dothideomycetes</taxon>
        <taxon>Dothideomycetidae</taxon>
        <taxon>Mycosphaerellales</taxon>
        <taxon>Teratosphaeriaceae</taxon>
        <taxon>Baudoinia</taxon>
    </lineage>
</organism>
<evidence type="ECO:0000313" key="1">
    <source>
        <dbReference type="EMBL" id="EMC95128.1"/>
    </source>
</evidence>
<reference evidence="1 2" key="1">
    <citation type="journal article" date="2012" name="PLoS Pathog.">
        <title>Diverse lifestyles and strategies of plant pathogenesis encoded in the genomes of eighteen Dothideomycetes fungi.</title>
        <authorList>
            <person name="Ohm R.A."/>
            <person name="Feau N."/>
            <person name="Henrissat B."/>
            <person name="Schoch C.L."/>
            <person name="Horwitz B.A."/>
            <person name="Barry K.W."/>
            <person name="Condon B.J."/>
            <person name="Copeland A.C."/>
            <person name="Dhillon B."/>
            <person name="Glaser F."/>
            <person name="Hesse C.N."/>
            <person name="Kosti I."/>
            <person name="LaButti K."/>
            <person name="Lindquist E.A."/>
            <person name="Lucas S."/>
            <person name="Salamov A.A."/>
            <person name="Bradshaw R.E."/>
            <person name="Ciuffetti L."/>
            <person name="Hamelin R.C."/>
            <person name="Kema G.H.J."/>
            <person name="Lawrence C."/>
            <person name="Scott J.A."/>
            <person name="Spatafora J.W."/>
            <person name="Turgeon B.G."/>
            <person name="de Wit P.J.G.M."/>
            <person name="Zhong S."/>
            <person name="Goodwin S.B."/>
            <person name="Grigoriev I.V."/>
        </authorList>
    </citation>
    <scope>NUCLEOTIDE SEQUENCE [LARGE SCALE GENOMIC DNA]</scope>
    <source>
        <strain evidence="1 2">UAMH 10762</strain>
    </source>
</reference>
<dbReference type="Proteomes" id="UP000011761">
    <property type="component" value="Unassembled WGS sequence"/>
</dbReference>
<dbReference type="AlphaFoldDB" id="M2MU88"/>
<sequence>MPNVNVNASLLAAGHKCLPGIRTEVVPSPVRASSWQAPQQRTFRAAHESRDTTPTVVSCRFFHLTLTVTRSSPP</sequence>
<evidence type="ECO:0000313" key="2">
    <source>
        <dbReference type="Proteomes" id="UP000011761"/>
    </source>
</evidence>
<dbReference type="EMBL" id="KB445557">
    <property type="protein sequence ID" value="EMC95128.1"/>
    <property type="molecule type" value="Genomic_DNA"/>
</dbReference>
<dbReference type="KEGG" id="bcom:BAUCODRAFT_35119"/>
<protein>
    <submittedName>
        <fullName evidence="1">Uncharacterized protein</fullName>
    </submittedName>
</protein>
<accession>M2MU88</accession>
<dbReference type="HOGENOM" id="CLU_2687430_0_0_1"/>
<name>M2MU88_BAUPA</name>
<proteinExistence type="predicted"/>
<gene>
    <name evidence="1" type="ORF">BAUCODRAFT_35119</name>
</gene>
<keyword evidence="2" id="KW-1185">Reference proteome</keyword>